<dbReference type="CDD" id="cd04433">
    <property type="entry name" value="AFD_class_I"/>
    <property type="match status" value="1"/>
</dbReference>
<dbReference type="InParanoid" id="K1QPN1"/>
<reference evidence="3" key="1">
    <citation type="journal article" date="2012" name="Nature">
        <title>The oyster genome reveals stress adaptation and complexity of shell formation.</title>
        <authorList>
            <person name="Zhang G."/>
            <person name="Fang X."/>
            <person name="Guo X."/>
            <person name="Li L."/>
            <person name="Luo R."/>
            <person name="Xu F."/>
            <person name="Yang P."/>
            <person name="Zhang L."/>
            <person name="Wang X."/>
            <person name="Qi H."/>
            <person name="Xiong Z."/>
            <person name="Que H."/>
            <person name="Xie Y."/>
            <person name="Holland P.W."/>
            <person name="Paps J."/>
            <person name="Zhu Y."/>
            <person name="Wu F."/>
            <person name="Chen Y."/>
            <person name="Wang J."/>
            <person name="Peng C."/>
            <person name="Meng J."/>
            <person name="Yang L."/>
            <person name="Liu J."/>
            <person name="Wen B."/>
            <person name="Zhang N."/>
            <person name="Huang Z."/>
            <person name="Zhu Q."/>
            <person name="Feng Y."/>
            <person name="Mount A."/>
            <person name="Hedgecock D."/>
            <person name="Xu Z."/>
            <person name="Liu Y."/>
            <person name="Domazet-Loso T."/>
            <person name="Du Y."/>
            <person name="Sun X."/>
            <person name="Zhang S."/>
            <person name="Liu B."/>
            <person name="Cheng P."/>
            <person name="Jiang X."/>
            <person name="Li J."/>
            <person name="Fan D."/>
            <person name="Wang W."/>
            <person name="Fu W."/>
            <person name="Wang T."/>
            <person name="Wang B."/>
            <person name="Zhang J."/>
            <person name="Peng Z."/>
            <person name="Li Y."/>
            <person name="Li N."/>
            <person name="Wang J."/>
            <person name="Chen M."/>
            <person name="He Y."/>
            <person name="Tan F."/>
            <person name="Song X."/>
            <person name="Zheng Q."/>
            <person name="Huang R."/>
            <person name="Yang H."/>
            <person name="Du X."/>
            <person name="Chen L."/>
            <person name="Yang M."/>
            <person name="Gaffney P.M."/>
            <person name="Wang S."/>
            <person name="Luo L."/>
            <person name="She Z."/>
            <person name="Ming Y."/>
            <person name="Huang W."/>
            <person name="Zhang S."/>
            <person name="Huang B."/>
            <person name="Zhang Y."/>
            <person name="Qu T."/>
            <person name="Ni P."/>
            <person name="Miao G."/>
            <person name="Wang J."/>
            <person name="Wang Q."/>
            <person name="Steinberg C.E."/>
            <person name="Wang H."/>
            <person name="Li N."/>
            <person name="Qian L."/>
            <person name="Zhang G."/>
            <person name="Li Y."/>
            <person name="Yang H."/>
            <person name="Liu X."/>
            <person name="Wang J."/>
            <person name="Yin Y."/>
            <person name="Wang J."/>
        </authorList>
    </citation>
    <scope>NUCLEOTIDE SEQUENCE [LARGE SCALE GENOMIC DNA]</scope>
    <source>
        <strain evidence="3">05x7-T-G4-1.051#20</strain>
    </source>
</reference>
<dbReference type="PANTHER" id="PTHR42814:SF3">
    <property type="entry name" value="BETA-N-ACETYLHEXOSAMINIDASE"/>
    <property type="match status" value="1"/>
</dbReference>
<dbReference type="Pfam" id="PF00501">
    <property type="entry name" value="AMP-binding"/>
    <property type="match status" value="1"/>
</dbReference>
<evidence type="ECO:0000259" key="2">
    <source>
        <dbReference type="Pfam" id="PF13193"/>
    </source>
</evidence>
<dbReference type="PROSITE" id="PS00455">
    <property type="entry name" value="AMP_BINDING"/>
    <property type="match status" value="1"/>
</dbReference>
<dbReference type="HOGENOM" id="CLU_000022_59_7_1"/>
<evidence type="ECO:0000313" key="3">
    <source>
        <dbReference type="EMBL" id="EKC30820.1"/>
    </source>
</evidence>
<dbReference type="PANTHER" id="PTHR42814">
    <property type="entry name" value="AMP-BINDING DOMAIN-CONTAINING PROTEIN"/>
    <property type="match status" value="1"/>
</dbReference>
<feature type="domain" description="AMP-dependent synthetase/ligase" evidence="1">
    <location>
        <begin position="90"/>
        <end position="476"/>
    </location>
</feature>
<dbReference type="InterPro" id="IPR020845">
    <property type="entry name" value="AMP-binding_CS"/>
</dbReference>
<dbReference type="InterPro" id="IPR000873">
    <property type="entry name" value="AMP-dep_synth/lig_dom"/>
</dbReference>
<dbReference type="AlphaFoldDB" id="K1QPN1"/>
<dbReference type="InterPro" id="IPR025110">
    <property type="entry name" value="AMP-bd_C"/>
</dbReference>
<dbReference type="InterPro" id="IPR045851">
    <property type="entry name" value="AMP-bd_C_sf"/>
</dbReference>
<dbReference type="Gene3D" id="3.40.50.12780">
    <property type="entry name" value="N-terminal domain of ligase-like"/>
    <property type="match status" value="1"/>
</dbReference>
<gene>
    <name evidence="3" type="ORF">CGI_10019712</name>
</gene>
<dbReference type="Pfam" id="PF13193">
    <property type="entry name" value="AMP-binding_C"/>
    <property type="match status" value="1"/>
</dbReference>
<organism evidence="3">
    <name type="scientific">Magallana gigas</name>
    <name type="common">Pacific oyster</name>
    <name type="synonym">Crassostrea gigas</name>
    <dbReference type="NCBI Taxonomy" id="29159"/>
    <lineage>
        <taxon>Eukaryota</taxon>
        <taxon>Metazoa</taxon>
        <taxon>Spiralia</taxon>
        <taxon>Lophotrochozoa</taxon>
        <taxon>Mollusca</taxon>
        <taxon>Bivalvia</taxon>
        <taxon>Autobranchia</taxon>
        <taxon>Pteriomorphia</taxon>
        <taxon>Ostreida</taxon>
        <taxon>Ostreoidea</taxon>
        <taxon>Ostreidae</taxon>
        <taxon>Magallana</taxon>
    </lineage>
</organism>
<evidence type="ECO:0000259" key="1">
    <source>
        <dbReference type="Pfam" id="PF00501"/>
    </source>
</evidence>
<protein>
    <submittedName>
        <fullName evidence="3">Acyl-CoA synthetase family member 2, mitochondrial</fullName>
    </submittedName>
</protein>
<sequence length="626" mass="69423">MDMDIGSYLRSERISTAPYTTLTKLLEKWGTIQPDREAIVTIKVQGPLDCNLDRHLEIHVHEQMDMDIGSYLRSERISAAPYTTLTKLLEKWGTIQPDREAIVCYSHDGTRTSITYGKFYNDAVKLAKGLICIGVKGGDYVGIGGNNTPEWMVGTYGVLFAKACPVYFPFHDKSGDGIKRTLTKVGGCKAILFDPGLGDSHWEVMQRIAQVDQNTGGVLQSDIPALKWLIALSPIGSHEGFPTIASIFCDDNTELPEIDPEDKAAVLQTSGSTGFPKVVEKTHYEFVKYGEDYAFLLDVDIKKDSGTIYYNDRPFFWQGGYPGFVMVVGGTRVTQKTTLALSSYSEIVQFTKTIIHKEKPDCGFFVVPFYLEMTGSEDFLWKFQSVIVSGQPIPPICFEGKGKVYDAFSALYGSTEAGMIAGKIYRSSEPRGDEIIGMLPLAGMELKVVGKDGFVVPRGSKGELYIRSSPQFKGYLNDPEKTAIVLDSSGWYKADDFCKINSAGHLEVLGRVSDVMQISGNKITPSFIEAYVKRHPDVMEVVVFAIKDQSHADDVPCAAVVRVDGSTLTEESLREFIKRELNITEDAKFTENVYVPRHIVFLNDLPRTSTGKSDQKAVKNMCLPKT</sequence>
<dbReference type="InterPro" id="IPR042099">
    <property type="entry name" value="ANL_N_sf"/>
</dbReference>
<dbReference type="Gene3D" id="3.30.300.30">
    <property type="match status" value="1"/>
</dbReference>
<proteinExistence type="predicted"/>
<dbReference type="EMBL" id="JH816101">
    <property type="protein sequence ID" value="EKC30820.1"/>
    <property type="molecule type" value="Genomic_DNA"/>
</dbReference>
<feature type="domain" description="AMP-binding enzyme C-terminal" evidence="2">
    <location>
        <begin position="528"/>
        <end position="612"/>
    </location>
</feature>
<name>K1QPN1_MAGGI</name>
<dbReference type="SUPFAM" id="SSF56801">
    <property type="entry name" value="Acetyl-CoA synthetase-like"/>
    <property type="match status" value="1"/>
</dbReference>
<accession>K1QPN1</accession>